<dbReference type="InterPro" id="IPR007111">
    <property type="entry name" value="NACHT_NTPase"/>
</dbReference>
<evidence type="ECO:0000313" key="5">
    <source>
        <dbReference type="Proteomes" id="UP001186944"/>
    </source>
</evidence>
<sequence length="905" mass="102903">MQKSTCSGFPKETGGSGEVLKGQIGQPMGGRGIQPYILVKLGKISILCKFQAELDPPNHSRSVLVYVEPDVSDLKQKLIERNNKETREIPLSPVTTDGDKLPIEHLFSSVVIREDVKENRKGKKSAQREEQQEGKEVKSPEDMLTKDGKPVPRVFMLGKAAHGKTTYCKWFLKTWCNSQQPGMSGRPLNKWENALSQFDFVFHIPLRHVDPSRADVTDMICQDILGSDPDLQATAKHVLSSKKYRCFIMMDGLDEWKPDQSVIDRLKYKGMPNIDNMSNCVIFTTMRPWKFSEVEGVNSEDRVIEILGLDDAGIELVIEKVLVHYYEMKPETAECEAKCTRIKSKLQNKTVKSFVKIPLLAVVCVQIWYEGRQTRDSMTSFYSELTDMLIERALAKIKYQITENKETEYSLPETLLEKENIVANISILLKLGKVAYNGLLSNKESLEFQKRKLEKEIGKKELQFVLDVGLISEKEAHGITTKNVSVHFFHKSVQEFLAAIYIVTHKKVSVLFCKHLWDIKVIMELSNVIMFICGMCPCLGSVISQRVVSVADSDTKICEYRESPGGNSTVKELYKLQVSWLRELEYGQTDSPVTDSPVTFHVSDVYLYKYSDIETVRGTRELLSDHHIDIGSLYLFMVPTDGEGGITNTVVNNFLRDPHRTRSLTMVYIDGRDTDRTINKVCVPSLRTLRLRYVKVANTNTVPGPVLCQCDRLQRLWLDDVTLGDRDLGLTPNMTLLQWVTLHTVNMTSSGWGRWLQSVIDIHHLFGVTLWDTNIDRHTVSTIHSSPHLSSGTTKGNCHNSQIQQQETVITVRYNNRKLSSQSDTTTGNCHHSQIQQQETVITVRYNNRKLSSQSDTTQETVITVRYNNRKLTSQSDTTTGNCHNSQIQQQETVITVRYNNRKLS</sequence>
<evidence type="ECO:0000256" key="1">
    <source>
        <dbReference type="SAM" id="Coils"/>
    </source>
</evidence>
<feature type="coiled-coil region" evidence="1">
    <location>
        <begin position="436"/>
        <end position="463"/>
    </location>
</feature>
<dbReference type="Gene3D" id="3.40.50.300">
    <property type="entry name" value="P-loop containing nucleotide triphosphate hydrolases"/>
    <property type="match status" value="1"/>
</dbReference>
<keyword evidence="1" id="KW-0175">Coiled coil</keyword>
<dbReference type="Proteomes" id="UP001186944">
    <property type="component" value="Unassembled WGS sequence"/>
</dbReference>
<dbReference type="SUPFAM" id="SSF52047">
    <property type="entry name" value="RNI-like"/>
    <property type="match status" value="1"/>
</dbReference>
<accession>A0AA89C3I6</accession>
<evidence type="ECO:0000256" key="2">
    <source>
        <dbReference type="SAM" id="MobiDB-lite"/>
    </source>
</evidence>
<dbReference type="PANTHER" id="PTHR46312:SF2">
    <property type="entry name" value="NUCLEOTIDE-BINDING OLIGOMERIZATION DOMAIN-CONTAINING PROTEIN 2-LIKE"/>
    <property type="match status" value="1"/>
</dbReference>
<organism evidence="4 5">
    <name type="scientific">Pinctada imbricata</name>
    <name type="common">Atlantic pearl-oyster</name>
    <name type="synonym">Pinctada martensii</name>
    <dbReference type="NCBI Taxonomy" id="66713"/>
    <lineage>
        <taxon>Eukaryota</taxon>
        <taxon>Metazoa</taxon>
        <taxon>Spiralia</taxon>
        <taxon>Lophotrochozoa</taxon>
        <taxon>Mollusca</taxon>
        <taxon>Bivalvia</taxon>
        <taxon>Autobranchia</taxon>
        <taxon>Pteriomorphia</taxon>
        <taxon>Pterioida</taxon>
        <taxon>Pterioidea</taxon>
        <taxon>Pteriidae</taxon>
        <taxon>Pinctada</taxon>
    </lineage>
</organism>
<dbReference type="AlphaFoldDB" id="A0AA89C3I6"/>
<dbReference type="PANTHER" id="PTHR46312">
    <property type="entry name" value="NACHT DOMAIN-CONTAINING PROTEIN"/>
    <property type="match status" value="1"/>
</dbReference>
<gene>
    <name evidence="4" type="ORF">FSP39_016919</name>
</gene>
<keyword evidence="5" id="KW-1185">Reference proteome</keyword>
<feature type="domain" description="NACHT" evidence="3">
    <location>
        <begin position="152"/>
        <end position="255"/>
    </location>
</feature>
<dbReference type="Pfam" id="PF05729">
    <property type="entry name" value="NACHT"/>
    <property type="match status" value="1"/>
</dbReference>
<reference evidence="4" key="1">
    <citation type="submission" date="2019-08" db="EMBL/GenBank/DDBJ databases">
        <title>The improved chromosome-level genome for the pearl oyster Pinctada fucata martensii using PacBio sequencing and Hi-C.</title>
        <authorList>
            <person name="Zheng Z."/>
        </authorList>
    </citation>
    <scope>NUCLEOTIDE SEQUENCE</scope>
    <source>
        <strain evidence="4">ZZ-2019</strain>
        <tissue evidence="4">Adductor muscle</tissue>
    </source>
</reference>
<dbReference type="InterPro" id="IPR027417">
    <property type="entry name" value="P-loop_NTPase"/>
</dbReference>
<dbReference type="PROSITE" id="PS50837">
    <property type="entry name" value="NACHT"/>
    <property type="match status" value="1"/>
</dbReference>
<name>A0AA89C3I6_PINIB</name>
<feature type="region of interest" description="Disordered" evidence="2">
    <location>
        <begin position="118"/>
        <end position="149"/>
    </location>
</feature>
<protein>
    <recommendedName>
        <fullName evidence="3">NACHT domain-containing protein</fullName>
    </recommendedName>
</protein>
<feature type="compositionally biased region" description="Basic and acidic residues" evidence="2">
    <location>
        <begin position="126"/>
        <end position="149"/>
    </location>
</feature>
<evidence type="ECO:0000259" key="3">
    <source>
        <dbReference type="PROSITE" id="PS50837"/>
    </source>
</evidence>
<dbReference type="EMBL" id="VSWD01000002">
    <property type="protein sequence ID" value="KAK3107536.1"/>
    <property type="molecule type" value="Genomic_DNA"/>
</dbReference>
<evidence type="ECO:0000313" key="4">
    <source>
        <dbReference type="EMBL" id="KAK3107536.1"/>
    </source>
</evidence>
<proteinExistence type="predicted"/>
<comment type="caution">
    <text evidence="4">The sequence shown here is derived from an EMBL/GenBank/DDBJ whole genome shotgun (WGS) entry which is preliminary data.</text>
</comment>